<evidence type="ECO:0000256" key="4">
    <source>
        <dbReference type="ARBA" id="ARBA00022833"/>
    </source>
</evidence>
<keyword evidence="4" id="KW-0862">Zinc</keyword>
<dbReference type="PANTHER" id="PTHR46481">
    <property type="entry name" value="ZINC FINGER BED DOMAIN-CONTAINING PROTEIN 4"/>
    <property type="match status" value="1"/>
</dbReference>
<dbReference type="GO" id="GO:0046983">
    <property type="term" value="F:protein dimerization activity"/>
    <property type="evidence" value="ECO:0007669"/>
    <property type="project" value="InterPro"/>
</dbReference>
<dbReference type="EMBL" id="CAVLGL010000001">
    <property type="protein sequence ID" value="CAK1578687.1"/>
    <property type="molecule type" value="Genomic_DNA"/>
</dbReference>
<keyword evidence="5" id="KW-0539">Nucleus</keyword>
<dbReference type="AlphaFoldDB" id="A0AAV1K9Y4"/>
<dbReference type="InterPro" id="IPR012337">
    <property type="entry name" value="RNaseH-like_sf"/>
</dbReference>
<comment type="subcellular location">
    <subcellularLocation>
        <location evidence="1">Nucleus</location>
    </subcellularLocation>
</comment>
<evidence type="ECO:0000313" key="8">
    <source>
        <dbReference type="Proteomes" id="UP001314205"/>
    </source>
</evidence>
<dbReference type="Proteomes" id="UP001314205">
    <property type="component" value="Unassembled WGS sequence"/>
</dbReference>
<proteinExistence type="predicted"/>
<name>A0AAV1K9Y4_9NEOP</name>
<dbReference type="PANTHER" id="PTHR46481:SF10">
    <property type="entry name" value="ZINC FINGER BED DOMAIN-CONTAINING PROTEIN 39"/>
    <property type="match status" value="1"/>
</dbReference>
<evidence type="ECO:0000256" key="5">
    <source>
        <dbReference type="ARBA" id="ARBA00023242"/>
    </source>
</evidence>
<dbReference type="SUPFAM" id="SSF53098">
    <property type="entry name" value="Ribonuclease H-like"/>
    <property type="match status" value="1"/>
</dbReference>
<keyword evidence="8" id="KW-1185">Reference proteome</keyword>
<evidence type="ECO:0000256" key="2">
    <source>
        <dbReference type="ARBA" id="ARBA00022723"/>
    </source>
</evidence>
<accession>A0AAV1K9Y4</accession>
<reference evidence="7 8" key="1">
    <citation type="submission" date="2023-11" db="EMBL/GenBank/DDBJ databases">
        <authorList>
            <person name="Hedman E."/>
            <person name="Englund M."/>
            <person name="Stromberg M."/>
            <person name="Nyberg Akerstrom W."/>
            <person name="Nylinder S."/>
            <person name="Jareborg N."/>
            <person name="Kallberg Y."/>
            <person name="Kronander E."/>
        </authorList>
    </citation>
    <scope>NUCLEOTIDE SEQUENCE [LARGE SCALE GENOMIC DNA]</scope>
</reference>
<sequence length="404" mass="46611">MQAYGENKFLVLIGDNARNKQKAFQLIKLKYPHVVPLGCCAHVLNLLCQDIIKVQEITLFIMQVITIIKYFKKSQRLTSLLRKFSQGQDSTQTLKLPCVTRWGSHITSLKSLKANRSALQILAVRGDLEIARDIKDLILSDDFWTKTGECISILEPVTESIFYLESDQNRIHRTYITFKDIQVKIRFTLTDISTLSEESKQQILTSVSSRCNMAIRPIHLAAYMLDPTTQGLELTQEEEPQGMEFIYNLSQHLSLFNLMADLACYKAKENFWARRFLWSSLDSTEPIIWWKGICGSTELSKVAIRILSAPCTSAATERSFSIQGYIHNNKRNRLTTERSEKISFICYNWNLKHKHEHENIQFHEENEEENVIEAFIDEVNDYNSSDEMEPIQFVACDSVESDSD</sequence>
<dbReference type="GO" id="GO:0008270">
    <property type="term" value="F:zinc ion binding"/>
    <property type="evidence" value="ECO:0007669"/>
    <property type="project" value="UniProtKB-KW"/>
</dbReference>
<gene>
    <name evidence="7" type="ORF">PARMNEM_LOCUS736</name>
</gene>
<keyword evidence="2" id="KW-0479">Metal-binding</keyword>
<evidence type="ECO:0000256" key="3">
    <source>
        <dbReference type="ARBA" id="ARBA00022771"/>
    </source>
</evidence>
<evidence type="ECO:0000259" key="6">
    <source>
        <dbReference type="Pfam" id="PF05699"/>
    </source>
</evidence>
<organism evidence="7 8">
    <name type="scientific">Parnassius mnemosyne</name>
    <name type="common">clouded apollo</name>
    <dbReference type="NCBI Taxonomy" id="213953"/>
    <lineage>
        <taxon>Eukaryota</taxon>
        <taxon>Metazoa</taxon>
        <taxon>Ecdysozoa</taxon>
        <taxon>Arthropoda</taxon>
        <taxon>Hexapoda</taxon>
        <taxon>Insecta</taxon>
        <taxon>Pterygota</taxon>
        <taxon>Neoptera</taxon>
        <taxon>Endopterygota</taxon>
        <taxon>Lepidoptera</taxon>
        <taxon>Glossata</taxon>
        <taxon>Ditrysia</taxon>
        <taxon>Papilionoidea</taxon>
        <taxon>Papilionidae</taxon>
        <taxon>Parnassiinae</taxon>
        <taxon>Parnassini</taxon>
        <taxon>Parnassius</taxon>
        <taxon>Driopa</taxon>
    </lineage>
</organism>
<dbReference type="InterPro" id="IPR008906">
    <property type="entry name" value="HATC_C_dom"/>
</dbReference>
<dbReference type="InterPro" id="IPR052035">
    <property type="entry name" value="ZnF_BED_domain_contain"/>
</dbReference>
<protein>
    <recommendedName>
        <fullName evidence="6">HAT C-terminal dimerisation domain-containing protein</fullName>
    </recommendedName>
</protein>
<feature type="domain" description="HAT C-terminal dimerisation" evidence="6">
    <location>
        <begin position="282"/>
        <end position="345"/>
    </location>
</feature>
<evidence type="ECO:0000256" key="1">
    <source>
        <dbReference type="ARBA" id="ARBA00004123"/>
    </source>
</evidence>
<comment type="caution">
    <text evidence="7">The sequence shown here is derived from an EMBL/GenBank/DDBJ whole genome shotgun (WGS) entry which is preliminary data.</text>
</comment>
<dbReference type="Pfam" id="PF05699">
    <property type="entry name" value="Dimer_Tnp_hAT"/>
    <property type="match status" value="1"/>
</dbReference>
<dbReference type="GO" id="GO:0005634">
    <property type="term" value="C:nucleus"/>
    <property type="evidence" value="ECO:0007669"/>
    <property type="project" value="UniProtKB-SubCell"/>
</dbReference>
<evidence type="ECO:0000313" key="7">
    <source>
        <dbReference type="EMBL" id="CAK1578687.1"/>
    </source>
</evidence>
<keyword evidence="3" id="KW-0863">Zinc-finger</keyword>